<dbReference type="CDD" id="cd01949">
    <property type="entry name" value="GGDEF"/>
    <property type="match status" value="1"/>
</dbReference>
<dbReference type="PANTHER" id="PTHR46663:SF2">
    <property type="entry name" value="GGDEF DOMAIN-CONTAINING PROTEIN"/>
    <property type="match status" value="1"/>
</dbReference>
<dbReference type="OrthoDB" id="766410at2"/>
<sequence length="427" mass="47890">MLTSIILLSFVTLKEIQMQTNSELHQVSDIEHKIDLMSSELWLLQQYHDEDALTQTRVAHEELKALLDEELFSQNSKNTIVANLVRMNANIGALLDLSQKDLDSNFRHGITSPAGMLSARYNMTIQSMNEDLGKLERLAIKDSELSQRKILYAVVILLIVGSAVVLILTLLTLKSFSTNLNALTLGIKDLTKGNLNSRIEVKDTDELSVLAQQFNLMKRSLEETTVKKELLQLEVERQTKELQQQREEFQHQANHDSLTKLYSRGAFEEQMQTAIARCGRTNQSAALLFIDLDRFKVINDCHGHAAGDAVLIQIAQKLLKTVRSSDIIARIGGDEFVIWLEPIENATQVITVIHKLTEELAIPIQYQDLNLVIDASIGVSFFPIDAIELSSLLKVADDNMYKAKEIEGTTFQLTSKVTVGLSDAKMA</sequence>
<dbReference type="FunFam" id="3.30.70.270:FF:000001">
    <property type="entry name" value="Diguanylate cyclase domain protein"/>
    <property type="match status" value="1"/>
</dbReference>
<gene>
    <name evidence="6" type="ORF">EKG38_04960</name>
</gene>
<reference evidence="6 7" key="1">
    <citation type="submission" date="2018-12" db="EMBL/GenBank/DDBJ databases">
        <authorList>
            <person name="Yu L."/>
        </authorList>
    </citation>
    <scope>NUCLEOTIDE SEQUENCE [LARGE SCALE GENOMIC DNA]</scope>
    <source>
        <strain evidence="6 7">HAW-EB2</strain>
    </source>
</reference>
<dbReference type="Gene3D" id="3.30.70.270">
    <property type="match status" value="1"/>
</dbReference>
<keyword evidence="2" id="KW-0175">Coiled coil</keyword>
<dbReference type="InterPro" id="IPR052163">
    <property type="entry name" value="DGC-Regulatory_Protein"/>
</dbReference>
<dbReference type="GO" id="GO:0016020">
    <property type="term" value="C:membrane"/>
    <property type="evidence" value="ECO:0007669"/>
    <property type="project" value="InterPro"/>
</dbReference>
<dbReference type="SMART" id="SM00267">
    <property type="entry name" value="GGDEF"/>
    <property type="match status" value="1"/>
</dbReference>
<feature type="domain" description="GGDEF" evidence="5">
    <location>
        <begin position="283"/>
        <end position="416"/>
    </location>
</feature>
<feature type="transmembrane region" description="Helical" evidence="3">
    <location>
        <begin position="150"/>
        <end position="173"/>
    </location>
</feature>
<dbReference type="SUPFAM" id="SSF55073">
    <property type="entry name" value="Nucleotide cyclase"/>
    <property type="match status" value="1"/>
</dbReference>
<proteinExistence type="predicted"/>
<dbReference type="EMBL" id="RXNU01000002">
    <property type="protein sequence ID" value="RTR40335.1"/>
    <property type="molecule type" value="Genomic_DNA"/>
</dbReference>
<dbReference type="PROSITE" id="PS50887">
    <property type="entry name" value="GGDEF"/>
    <property type="match status" value="1"/>
</dbReference>
<feature type="coiled-coil region" evidence="2">
    <location>
        <begin position="221"/>
        <end position="252"/>
    </location>
</feature>
<keyword evidence="3" id="KW-1133">Transmembrane helix</keyword>
<protein>
    <submittedName>
        <fullName evidence="6">Diguanylate cyclase</fullName>
    </submittedName>
</protein>
<dbReference type="Pfam" id="PF00990">
    <property type="entry name" value="GGDEF"/>
    <property type="match status" value="1"/>
</dbReference>
<evidence type="ECO:0000313" key="6">
    <source>
        <dbReference type="EMBL" id="RTR40335.1"/>
    </source>
</evidence>
<evidence type="ECO:0000256" key="2">
    <source>
        <dbReference type="SAM" id="Coils"/>
    </source>
</evidence>
<dbReference type="GO" id="GO:0007165">
    <property type="term" value="P:signal transduction"/>
    <property type="evidence" value="ECO:0007669"/>
    <property type="project" value="InterPro"/>
</dbReference>
<dbReference type="Proteomes" id="UP000267448">
    <property type="component" value="Unassembled WGS sequence"/>
</dbReference>
<dbReference type="Gene3D" id="6.10.340.10">
    <property type="match status" value="1"/>
</dbReference>
<keyword evidence="3" id="KW-0812">Transmembrane</keyword>
<dbReference type="InterPro" id="IPR029787">
    <property type="entry name" value="Nucleotide_cyclase"/>
</dbReference>
<evidence type="ECO:0000256" key="1">
    <source>
        <dbReference type="ARBA" id="ARBA00001946"/>
    </source>
</evidence>
<dbReference type="InterPro" id="IPR043128">
    <property type="entry name" value="Rev_trsase/Diguanyl_cyclase"/>
</dbReference>
<dbReference type="AlphaFoldDB" id="A0A3S0KWW5"/>
<dbReference type="Pfam" id="PF00672">
    <property type="entry name" value="HAMP"/>
    <property type="match status" value="1"/>
</dbReference>
<keyword evidence="3" id="KW-0472">Membrane</keyword>
<dbReference type="GO" id="GO:0003824">
    <property type="term" value="F:catalytic activity"/>
    <property type="evidence" value="ECO:0007669"/>
    <property type="project" value="UniProtKB-ARBA"/>
</dbReference>
<accession>A0A3S0KWW5</accession>
<organism evidence="6 7">
    <name type="scientific">Shewanella canadensis</name>
    <dbReference type="NCBI Taxonomy" id="271096"/>
    <lineage>
        <taxon>Bacteria</taxon>
        <taxon>Pseudomonadati</taxon>
        <taxon>Pseudomonadota</taxon>
        <taxon>Gammaproteobacteria</taxon>
        <taxon>Alteromonadales</taxon>
        <taxon>Shewanellaceae</taxon>
        <taxon>Shewanella</taxon>
    </lineage>
</organism>
<dbReference type="PANTHER" id="PTHR46663">
    <property type="entry name" value="DIGUANYLATE CYCLASE DGCT-RELATED"/>
    <property type="match status" value="1"/>
</dbReference>
<dbReference type="PROSITE" id="PS50885">
    <property type="entry name" value="HAMP"/>
    <property type="match status" value="1"/>
</dbReference>
<dbReference type="InterPro" id="IPR000160">
    <property type="entry name" value="GGDEF_dom"/>
</dbReference>
<dbReference type="NCBIfam" id="TIGR00254">
    <property type="entry name" value="GGDEF"/>
    <property type="match status" value="1"/>
</dbReference>
<dbReference type="CDD" id="cd06225">
    <property type="entry name" value="HAMP"/>
    <property type="match status" value="1"/>
</dbReference>
<keyword evidence="7" id="KW-1185">Reference proteome</keyword>
<name>A0A3S0KWW5_9GAMM</name>
<dbReference type="SUPFAM" id="SSF158472">
    <property type="entry name" value="HAMP domain-like"/>
    <property type="match status" value="1"/>
</dbReference>
<evidence type="ECO:0000259" key="5">
    <source>
        <dbReference type="PROSITE" id="PS50887"/>
    </source>
</evidence>
<comment type="caution">
    <text evidence="6">The sequence shown here is derived from an EMBL/GenBank/DDBJ whole genome shotgun (WGS) entry which is preliminary data.</text>
</comment>
<evidence type="ECO:0000256" key="3">
    <source>
        <dbReference type="SAM" id="Phobius"/>
    </source>
</evidence>
<dbReference type="InterPro" id="IPR003660">
    <property type="entry name" value="HAMP_dom"/>
</dbReference>
<evidence type="ECO:0000259" key="4">
    <source>
        <dbReference type="PROSITE" id="PS50885"/>
    </source>
</evidence>
<evidence type="ECO:0000313" key="7">
    <source>
        <dbReference type="Proteomes" id="UP000267448"/>
    </source>
</evidence>
<dbReference type="SMART" id="SM00304">
    <property type="entry name" value="HAMP"/>
    <property type="match status" value="1"/>
</dbReference>
<comment type="cofactor">
    <cofactor evidence="1">
        <name>Mg(2+)</name>
        <dbReference type="ChEBI" id="CHEBI:18420"/>
    </cofactor>
</comment>
<feature type="domain" description="HAMP" evidence="4">
    <location>
        <begin position="174"/>
        <end position="226"/>
    </location>
</feature>